<evidence type="ECO:0000256" key="2">
    <source>
        <dbReference type="SAM" id="MobiDB-lite"/>
    </source>
</evidence>
<sequence>MPPLSKARRNRGAAGTQSLTRHRAKGLANAVASTGTARVPDTRVSMRTHQRLQKELSRAQTANKRLLRDKRSALRAKHDAITQRDARARQILRIRTGVEEARTAATAELAGVSATASAVLQSTVDSLEHVISDLASDLAAARAEIRLLTAKAKKLASERDRARSATDRTVSKAVRNAKVFDMRDPEQRTRYSEAARELMRDLV</sequence>
<gene>
    <name evidence="3" type="ORF">EXIGLDRAFT_705036</name>
</gene>
<accession>A0A165BG56</accession>
<name>A0A165BG56_EXIGL</name>
<protein>
    <submittedName>
        <fullName evidence="3">Uncharacterized protein</fullName>
    </submittedName>
</protein>
<dbReference type="Proteomes" id="UP000077266">
    <property type="component" value="Unassembled WGS sequence"/>
</dbReference>
<evidence type="ECO:0000313" key="3">
    <source>
        <dbReference type="EMBL" id="KZV80577.1"/>
    </source>
</evidence>
<evidence type="ECO:0000256" key="1">
    <source>
        <dbReference type="SAM" id="Coils"/>
    </source>
</evidence>
<proteinExistence type="predicted"/>
<dbReference type="AlphaFoldDB" id="A0A165BG56"/>
<organism evidence="3 4">
    <name type="scientific">Exidia glandulosa HHB12029</name>
    <dbReference type="NCBI Taxonomy" id="1314781"/>
    <lineage>
        <taxon>Eukaryota</taxon>
        <taxon>Fungi</taxon>
        <taxon>Dikarya</taxon>
        <taxon>Basidiomycota</taxon>
        <taxon>Agaricomycotina</taxon>
        <taxon>Agaricomycetes</taxon>
        <taxon>Auriculariales</taxon>
        <taxon>Exidiaceae</taxon>
        <taxon>Exidia</taxon>
    </lineage>
</organism>
<keyword evidence="4" id="KW-1185">Reference proteome</keyword>
<dbReference type="OrthoDB" id="3052721at2759"/>
<feature type="region of interest" description="Disordered" evidence="2">
    <location>
        <begin position="1"/>
        <end position="35"/>
    </location>
</feature>
<dbReference type="InParanoid" id="A0A165BG56"/>
<feature type="non-terminal residue" evidence="3">
    <location>
        <position position="203"/>
    </location>
</feature>
<keyword evidence="1" id="KW-0175">Coiled coil</keyword>
<reference evidence="3 4" key="1">
    <citation type="journal article" date="2016" name="Mol. Biol. Evol.">
        <title>Comparative Genomics of Early-Diverging Mushroom-Forming Fungi Provides Insights into the Origins of Lignocellulose Decay Capabilities.</title>
        <authorList>
            <person name="Nagy L.G."/>
            <person name="Riley R."/>
            <person name="Tritt A."/>
            <person name="Adam C."/>
            <person name="Daum C."/>
            <person name="Floudas D."/>
            <person name="Sun H."/>
            <person name="Yadav J.S."/>
            <person name="Pangilinan J."/>
            <person name="Larsson K.H."/>
            <person name="Matsuura K."/>
            <person name="Barry K."/>
            <person name="Labutti K."/>
            <person name="Kuo R."/>
            <person name="Ohm R.A."/>
            <person name="Bhattacharya S.S."/>
            <person name="Shirouzu T."/>
            <person name="Yoshinaga Y."/>
            <person name="Martin F.M."/>
            <person name="Grigoriev I.V."/>
            <person name="Hibbett D.S."/>
        </authorList>
    </citation>
    <scope>NUCLEOTIDE SEQUENCE [LARGE SCALE GENOMIC DNA]</scope>
    <source>
        <strain evidence="3 4">HHB12029</strain>
    </source>
</reference>
<dbReference type="EMBL" id="KV426469">
    <property type="protein sequence ID" value="KZV80577.1"/>
    <property type="molecule type" value="Genomic_DNA"/>
</dbReference>
<feature type="coiled-coil region" evidence="1">
    <location>
        <begin position="124"/>
        <end position="165"/>
    </location>
</feature>
<evidence type="ECO:0000313" key="4">
    <source>
        <dbReference type="Proteomes" id="UP000077266"/>
    </source>
</evidence>
<feature type="compositionally biased region" description="Basic residues" evidence="2">
    <location>
        <begin position="1"/>
        <end position="11"/>
    </location>
</feature>